<dbReference type="RefSeq" id="WP_093309843.1">
    <property type="nucleotide sequence ID" value="NZ_FNYH01000007.1"/>
</dbReference>
<dbReference type="NCBIfam" id="TIGR00090">
    <property type="entry name" value="rsfS_iojap_ybeB"/>
    <property type="match status" value="1"/>
</dbReference>
<dbReference type="GO" id="GO:0090071">
    <property type="term" value="P:negative regulation of ribosome biogenesis"/>
    <property type="evidence" value="ECO:0007669"/>
    <property type="project" value="UniProtKB-UniRule"/>
</dbReference>
<dbReference type="EMBL" id="FNYH01000007">
    <property type="protein sequence ID" value="SEI68307.1"/>
    <property type="molecule type" value="Genomic_DNA"/>
</dbReference>
<proteinExistence type="inferred from homology"/>
<keyword evidence="2" id="KW-0963">Cytoplasm</keyword>
<evidence type="ECO:0000313" key="3">
    <source>
        <dbReference type="EMBL" id="SEI68307.1"/>
    </source>
</evidence>
<sequence length="122" mass="13651">MHAYTEIPLNALAIEALEEIKAQNICLLDVRESTSVTDFMLIASGTSTRQLNALAQNLVLKMKEAGYRPLGVEGQNNTDWVLVDLGELVVHLMLPETRQFYDLERLWSQFPSETALSSSQTP</sequence>
<dbReference type="Proteomes" id="UP000242999">
    <property type="component" value="Unassembled WGS sequence"/>
</dbReference>
<dbReference type="InterPro" id="IPR004394">
    <property type="entry name" value="Iojap/RsfS/C7orf30"/>
</dbReference>
<dbReference type="PANTHER" id="PTHR21043:SF0">
    <property type="entry name" value="MITOCHONDRIAL ASSEMBLY OF RIBOSOMAL LARGE SUBUNIT PROTEIN 1"/>
    <property type="match status" value="1"/>
</dbReference>
<dbReference type="SUPFAM" id="SSF81301">
    <property type="entry name" value="Nucleotidyltransferase"/>
    <property type="match status" value="1"/>
</dbReference>
<organism evidence="3 4">
    <name type="scientific">Allopseudospirillum japonicum</name>
    <dbReference type="NCBI Taxonomy" id="64971"/>
    <lineage>
        <taxon>Bacteria</taxon>
        <taxon>Pseudomonadati</taxon>
        <taxon>Pseudomonadota</taxon>
        <taxon>Gammaproteobacteria</taxon>
        <taxon>Oceanospirillales</taxon>
        <taxon>Oceanospirillaceae</taxon>
        <taxon>Allopseudospirillum</taxon>
    </lineage>
</organism>
<dbReference type="GO" id="GO:0005737">
    <property type="term" value="C:cytoplasm"/>
    <property type="evidence" value="ECO:0007669"/>
    <property type="project" value="UniProtKB-SubCell"/>
</dbReference>
<dbReference type="OrthoDB" id="9793681at2"/>
<evidence type="ECO:0000256" key="2">
    <source>
        <dbReference type="HAMAP-Rule" id="MF_01477"/>
    </source>
</evidence>
<name>A0A1H6SU60_9GAMM</name>
<keyword evidence="2" id="KW-0678">Repressor</keyword>
<comment type="function">
    <text evidence="2">Functions as a ribosomal silencing factor. Interacts with ribosomal protein uL14 (rplN), blocking formation of intersubunit bridge B8. Prevents association of the 30S and 50S ribosomal subunits and the formation of functional ribosomes, thus repressing translation.</text>
</comment>
<dbReference type="CDD" id="cd01983">
    <property type="entry name" value="SIMIBI"/>
    <property type="match status" value="1"/>
</dbReference>
<dbReference type="HAMAP" id="MF_01477">
    <property type="entry name" value="Iojap_RsfS"/>
    <property type="match status" value="1"/>
</dbReference>
<gene>
    <name evidence="2" type="primary">rsfS</name>
    <name evidence="3" type="ORF">SAMN05421831_10794</name>
</gene>
<comment type="subcellular location">
    <subcellularLocation>
        <location evidence="2">Cytoplasm</location>
    </subcellularLocation>
</comment>
<dbReference type="GO" id="GO:0042256">
    <property type="term" value="P:cytosolic ribosome assembly"/>
    <property type="evidence" value="ECO:0007669"/>
    <property type="project" value="UniProtKB-UniRule"/>
</dbReference>
<evidence type="ECO:0000313" key="4">
    <source>
        <dbReference type="Proteomes" id="UP000242999"/>
    </source>
</evidence>
<dbReference type="GO" id="GO:0043023">
    <property type="term" value="F:ribosomal large subunit binding"/>
    <property type="evidence" value="ECO:0007669"/>
    <property type="project" value="TreeGrafter"/>
</dbReference>
<keyword evidence="2" id="KW-0810">Translation regulation</keyword>
<dbReference type="Pfam" id="PF02410">
    <property type="entry name" value="RsfS"/>
    <property type="match status" value="1"/>
</dbReference>
<dbReference type="AlphaFoldDB" id="A0A1H6SU60"/>
<dbReference type="STRING" id="64971.SAMN05421831_10794"/>
<keyword evidence="4" id="KW-1185">Reference proteome</keyword>
<protein>
    <recommendedName>
        <fullName evidence="2">Ribosomal silencing factor RsfS</fullName>
    </recommendedName>
</protein>
<evidence type="ECO:0000256" key="1">
    <source>
        <dbReference type="ARBA" id="ARBA00010574"/>
    </source>
</evidence>
<comment type="subunit">
    <text evidence="2">Interacts with ribosomal protein uL14 (rplN).</text>
</comment>
<dbReference type="PANTHER" id="PTHR21043">
    <property type="entry name" value="IOJAP SUPERFAMILY ORTHOLOG"/>
    <property type="match status" value="1"/>
</dbReference>
<dbReference type="InterPro" id="IPR043519">
    <property type="entry name" value="NT_sf"/>
</dbReference>
<reference evidence="4" key="1">
    <citation type="submission" date="2016-10" db="EMBL/GenBank/DDBJ databases">
        <authorList>
            <person name="Varghese N."/>
            <person name="Submissions S."/>
        </authorList>
    </citation>
    <scope>NUCLEOTIDE SEQUENCE [LARGE SCALE GENOMIC DNA]</scope>
    <source>
        <strain evidence="4">DSM 7165</strain>
    </source>
</reference>
<accession>A0A1H6SU60</accession>
<dbReference type="GO" id="GO:0017148">
    <property type="term" value="P:negative regulation of translation"/>
    <property type="evidence" value="ECO:0007669"/>
    <property type="project" value="UniProtKB-UniRule"/>
</dbReference>
<dbReference type="Gene3D" id="3.30.460.10">
    <property type="entry name" value="Beta Polymerase, domain 2"/>
    <property type="match status" value="1"/>
</dbReference>
<comment type="similarity">
    <text evidence="1 2">Belongs to the Iojap/RsfS family.</text>
</comment>